<reference evidence="1 2" key="1">
    <citation type="submission" date="2015-06" db="EMBL/GenBank/DDBJ databases">
        <title>Prevotella sp. 109, sp. nov., a novel member of the family Prevotellaceae isolated from human faeces.</title>
        <authorList>
            <person name="Shkoporov A.N."/>
            <person name="Chaplin A.V."/>
            <person name="Kafarskaia L.I."/>
            <person name="Efimov B.A."/>
        </authorList>
    </citation>
    <scope>NUCLEOTIDE SEQUENCE [LARGE SCALE GENOMIC DNA]</scope>
    <source>
        <strain evidence="1 2">109</strain>
    </source>
</reference>
<keyword evidence="2" id="KW-1185">Reference proteome</keyword>
<dbReference type="OrthoDB" id="871343at2"/>
<dbReference type="PANTHER" id="PTHR43190">
    <property type="entry name" value="N-ACETYL-D-GLUCOSAMINE KINASE"/>
    <property type="match status" value="1"/>
</dbReference>
<dbReference type="AlphaFoldDB" id="A0A8E1QYR3"/>
<accession>A0A8E1QYR3</accession>
<name>A0A8E1QYR3_9BACT</name>
<dbReference type="InterPro" id="IPR052519">
    <property type="entry name" value="Euk-type_GlcNAc_Kinase"/>
</dbReference>
<organism evidence="1 2">
    <name type="scientific">Xylanibacter rarus</name>
    <dbReference type="NCBI Taxonomy" id="1676614"/>
    <lineage>
        <taxon>Bacteria</taxon>
        <taxon>Pseudomonadati</taxon>
        <taxon>Bacteroidota</taxon>
        <taxon>Bacteroidia</taxon>
        <taxon>Bacteroidales</taxon>
        <taxon>Prevotellaceae</taxon>
        <taxon>Xylanibacter</taxon>
    </lineage>
</organism>
<comment type="caution">
    <text evidence="1">The sequence shown here is derived from an EMBL/GenBank/DDBJ whole genome shotgun (WGS) entry which is preliminary data.</text>
</comment>
<evidence type="ECO:0000313" key="2">
    <source>
        <dbReference type="Proteomes" id="UP000036951"/>
    </source>
</evidence>
<evidence type="ECO:0000313" key="1">
    <source>
        <dbReference type="EMBL" id="KOO68394.1"/>
    </source>
</evidence>
<dbReference type="InterPro" id="IPR043129">
    <property type="entry name" value="ATPase_NBD"/>
</dbReference>
<gene>
    <name evidence="1" type="ORF">ACU52_08475</name>
</gene>
<dbReference type="SUPFAM" id="SSF53067">
    <property type="entry name" value="Actin-like ATPase domain"/>
    <property type="match status" value="2"/>
</dbReference>
<dbReference type="Gene3D" id="1.10.720.160">
    <property type="match status" value="1"/>
</dbReference>
<dbReference type="PANTHER" id="PTHR43190:SF3">
    <property type="entry name" value="N-ACETYL-D-GLUCOSAMINE KINASE"/>
    <property type="match status" value="1"/>
</dbReference>
<dbReference type="EMBL" id="LFQU01000014">
    <property type="protein sequence ID" value="KOO68394.1"/>
    <property type="molecule type" value="Genomic_DNA"/>
</dbReference>
<dbReference type="CDD" id="cd24079">
    <property type="entry name" value="ASKHA_NBD_PG1100-like"/>
    <property type="match status" value="1"/>
</dbReference>
<protein>
    <submittedName>
        <fullName evidence="1">ATPase</fullName>
    </submittedName>
</protein>
<sequence length="279" mass="30318">MKLIADSGSTKTDWCVMDGSRVVQRMAGQGINPFQQSPPVILKTITDDVVSKVMCAGDIDEVYFYGAGCREEMKPMMRGVLSECFPGAVKVDVETDMLGAARALFADEPGIACILGTGANSCMYDGKNITGNVPPLGYILGDEGSGAVLGKLFVNAMFKGGVSDAVRDGYLSESGLTLADIINRVYREPLPNRFLASMSLYVHRHLDDERVRLLVVDNFRNFFRRNVALYSHDGYAVGCVGSMAYCYGSQLAEAARMEGFEVAKVLKSPMEGLVAYHSR</sequence>
<dbReference type="Gene3D" id="3.30.420.40">
    <property type="match status" value="2"/>
</dbReference>
<dbReference type="RefSeq" id="WP_053398475.1">
    <property type="nucleotide sequence ID" value="NZ_LFQU01000014.1"/>
</dbReference>
<proteinExistence type="predicted"/>
<dbReference type="Proteomes" id="UP000036951">
    <property type="component" value="Unassembled WGS sequence"/>
</dbReference>